<dbReference type="PaxDb" id="1198114-AciX9_0743"/>
<dbReference type="GO" id="GO:0006565">
    <property type="term" value="P:L-serine catabolic process"/>
    <property type="evidence" value="ECO:0007669"/>
    <property type="project" value="TreeGrafter"/>
</dbReference>
<dbReference type="InterPro" id="IPR001926">
    <property type="entry name" value="TrpB-like_PALP"/>
</dbReference>
<evidence type="ECO:0000256" key="3">
    <source>
        <dbReference type="ARBA" id="ARBA00023239"/>
    </source>
</evidence>
<keyword evidence="3" id="KW-0456">Lyase</keyword>
<dbReference type="HOGENOM" id="CLU_021152_4_2_0"/>
<dbReference type="CDD" id="cd01562">
    <property type="entry name" value="Thr-dehyd"/>
    <property type="match status" value="1"/>
</dbReference>
<dbReference type="EMBL" id="CP002480">
    <property type="protein sequence ID" value="ADW67813.1"/>
    <property type="molecule type" value="Genomic_DNA"/>
</dbReference>
<evidence type="ECO:0000259" key="4">
    <source>
        <dbReference type="Pfam" id="PF00291"/>
    </source>
</evidence>
<name>E8X0E9_GRATM</name>
<dbReference type="KEGG" id="acm:AciX9_0743"/>
<evidence type="ECO:0000313" key="6">
    <source>
        <dbReference type="Proteomes" id="UP000000343"/>
    </source>
</evidence>
<dbReference type="AlphaFoldDB" id="E8X0E9"/>
<dbReference type="GO" id="GO:0003941">
    <property type="term" value="F:L-serine ammonia-lyase activity"/>
    <property type="evidence" value="ECO:0007669"/>
    <property type="project" value="TreeGrafter"/>
</dbReference>
<dbReference type="GO" id="GO:0006567">
    <property type="term" value="P:L-threonine catabolic process"/>
    <property type="evidence" value="ECO:0007669"/>
    <property type="project" value="TreeGrafter"/>
</dbReference>
<dbReference type="Proteomes" id="UP000000343">
    <property type="component" value="Chromosome"/>
</dbReference>
<evidence type="ECO:0000256" key="2">
    <source>
        <dbReference type="ARBA" id="ARBA00022898"/>
    </source>
</evidence>
<dbReference type="PANTHER" id="PTHR48078:SF7">
    <property type="entry name" value="BLL6502 PROTEIN"/>
    <property type="match status" value="1"/>
</dbReference>
<dbReference type="STRING" id="1198114.AciX9_0743"/>
<keyword evidence="6" id="KW-1185">Reference proteome</keyword>
<sequence length="321" mass="33857">MSWSLPTLGELESAAELIYRHMPATPQYRWPLLDAVAGTEVWVKHENHTPVGAFKIRGGIVYMDMLLRTRPDIRGVVGATRGNHGQSMGFAARMTGTSATVVVPRGNSPEKNAAMRALGVAVIEAGEDFQEACEYADALAQDRGLHRLPSLATELVCGVGTYALEFLRTAPVLDTVYVPIGMGSGICGMMAARDALNLPTKIVGVVSTGAPAYKLSFEAGRKIEHDVTTLLADGLACRSPNEDCLAAMLAGVDRVIAVDEDEVAAAMRSLFIATHNVAEGAGAASFAALMQEKDAMQGKRIGVVLCGGNVDADIFAKVLAG</sequence>
<proteinExistence type="predicted"/>
<dbReference type="OrthoDB" id="9811476at2"/>
<dbReference type="GO" id="GO:0009097">
    <property type="term" value="P:isoleucine biosynthetic process"/>
    <property type="evidence" value="ECO:0007669"/>
    <property type="project" value="TreeGrafter"/>
</dbReference>
<evidence type="ECO:0000256" key="1">
    <source>
        <dbReference type="ARBA" id="ARBA00001933"/>
    </source>
</evidence>
<dbReference type="InterPro" id="IPR036052">
    <property type="entry name" value="TrpB-like_PALP_sf"/>
</dbReference>
<dbReference type="InterPro" id="IPR050147">
    <property type="entry name" value="Ser/Thr_Dehydratase"/>
</dbReference>
<dbReference type="Gene3D" id="3.40.50.1100">
    <property type="match status" value="2"/>
</dbReference>
<dbReference type="PROSITE" id="PS00165">
    <property type="entry name" value="DEHYDRATASE_SER_THR"/>
    <property type="match status" value="1"/>
</dbReference>
<dbReference type="NCBIfam" id="NF004771">
    <property type="entry name" value="PRK06110.1"/>
    <property type="match status" value="1"/>
</dbReference>
<feature type="domain" description="Tryptophan synthase beta chain-like PALP" evidence="4">
    <location>
        <begin position="23"/>
        <end position="307"/>
    </location>
</feature>
<gene>
    <name evidence="5" type="ordered locus">AciX9_0743</name>
</gene>
<dbReference type="GO" id="GO:0030170">
    <property type="term" value="F:pyridoxal phosphate binding"/>
    <property type="evidence" value="ECO:0007669"/>
    <property type="project" value="InterPro"/>
</dbReference>
<dbReference type="eggNOG" id="COG1171">
    <property type="taxonomic scope" value="Bacteria"/>
</dbReference>
<accession>E8X0E9</accession>
<evidence type="ECO:0000313" key="5">
    <source>
        <dbReference type="EMBL" id="ADW67813.1"/>
    </source>
</evidence>
<reference evidence="6" key="1">
    <citation type="submission" date="2011-01" db="EMBL/GenBank/DDBJ databases">
        <title>Complete sequence of chromosome of Acidobacterium sp. MP5ACTX9.</title>
        <authorList>
            <consortium name="US DOE Joint Genome Institute"/>
            <person name="Lucas S."/>
            <person name="Copeland A."/>
            <person name="Lapidus A."/>
            <person name="Cheng J.-F."/>
            <person name="Goodwin L."/>
            <person name="Pitluck S."/>
            <person name="Teshima H."/>
            <person name="Detter J.C."/>
            <person name="Han C."/>
            <person name="Tapia R."/>
            <person name="Land M."/>
            <person name="Hauser L."/>
            <person name="Kyrpides N."/>
            <person name="Ivanova N."/>
            <person name="Ovchinnikova G."/>
            <person name="Pagani I."/>
            <person name="Rawat S.R."/>
            <person name="Mannisto M."/>
            <person name="Haggblom M.M."/>
            <person name="Woyke T."/>
        </authorList>
    </citation>
    <scope>NUCLEOTIDE SEQUENCE [LARGE SCALE GENOMIC DNA]</scope>
    <source>
        <strain evidence="6">MP5ACTX9</strain>
    </source>
</reference>
<dbReference type="Pfam" id="PF00291">
    <property type="entry name" value="PALP"/>
    <property type="match status" value="1"/>
</dbReference>
<protein>
    <submittedName>
        <fullName evidence="5">Pyridoxal-5'-phosphate-dependent protein beta subunit</fullName>
    </submittedName>
</protein>
<keyword evidence="2" id="KW-0663">Pyridoxal phosphate</keyword>
<dbReference type="GO" id="GO:0004794">
    <property type="term" value="F:threonine deaminase activity"/>
    <property type="evidence" value="ECO:0007669"/>
    <property type="project" value="TreeGrafter"/>
</dbReference>
<organism evidence="6">
    <name type="scientific">Granulicella tundricola (strain ATCC BAA-1859 / DSM 23138 / MP5ACTX9)</name>
    <dbReference type="NCBI Taxonomy" id="1198114"/>
    <lineage>
        <taxon>Bacteria</taxon>
        <taxon>Pseudomonadati</taxon>
        <taxon>Acidobacteriota</taxon>
        <taxon>Terriglobia</taxon>
        <taxon>Terriglobales</taxon>
        <taxon>Acidobacteriaceae</taxon>
        <taxon>Granulicella</taxon>
    </lineage>
</organism>
<dbReference type="PANTHER" id="PTHR48078">
    <property type="entry name" value="THREONINE DEHYDRATASE, MITOCHONDRIAL-RELATED"/>
    <property type="match status" value="1"/>
</dbReference>
<dbReference type="InterPro" id="IPR000634">
    <property type="entry name" value="Ser/Thr_deHydtase_PyrdxlP-BS"/>
</dbReference>
<dbReference type="RefSeq" id="WP_013579139.1">
    <property type="nucleotide sequence ID" value="NC_015064.1"/>
</dbReference>
<dbReference type="SUPFAM" id="SSF53686">
    <property type="entry name" value="Tryptophan synthase beta subunit-like PLP-dependent enzymes"/>
    <property type="match status" value="1"/>
</dbReference>
<comment type="cofactor">
    <cofactor evidence="1">
        <name>pyridoxal 5'-phosphate</name>
        <dbReference type="ChEBI" id="CHEBI:597326"/>
    </cofactor>
</comment>